<dbReference type="Pfam" id="PF20009">
    <property type="entry name" value="GEVED"/>
    <property type="match status" value="1"/>
</dbReference>
<feature type="domain" description="Fibronectin type-III" evidence="11">
    <location>
        <begin position="534"/>
        <end position="619"/>
    </location>
</feature>
<keyword evidence="3" id="KW-0479">Metal-binding</keyword>
<name>A0A7K1GE22_9FLAO</name>
<feature type="domain" description="Peptidase M14" evidence="12">
    <location>
        <begin position="123"/>
        <end position="444"/>
    </location>
</feature>
<evidence type="ECO:0000256" key="1">
    <source>
        <dbReference type="ARBA" id="ARBA00001947"/>
    </source>
</evidence>
<evidence type="ECO:0000256" key="5">
    <source>
        <dbReference type="ARBA" id="ARBA00022801"/>
    </source>
</evidence>
<dbReference type="CDD" id="cd18173">
    <property type="entry name" value="M14_CP_bacteria"/>
    <property type="match status" value="1"/>
</dbReference>
<dbReference type="Gene3D" id="2.60.40.1120">
    <property type="entry name" value="Carboxypeptidase-like, regulatory domain"/>
    <property type="match status" value="1"/>
</dbReference>
<dbReference type="EMBL" id="WJYA01000004">
    <property type="protein sequence ID" value="MTE26099.1"/>
    <property type="molecule type" value="Genomic_DNA"/>
</dbReference>
<dbReference type="SMART" id="SM00060">
    <property type="entry name" value="FN3"/>
    <property type="match status" value="1"/>
</dbReference>
<keyword evidence="14" id="KW-1185">Reference proteome</keyword>
<feature type="region of interest" description="Disordered" evidence="9">
    <location>
        <begin position="342"/>
        <end position="380"/>
    </location>
</feature>
<keyword evidence="4 10" id="KW-0732">Signal</keyword>
<dbReference type="GO" id="GO:0016485">
    <property type="term" value="P:protein processing"/>
    <property type="evidence" value="ECO:0007669"/>
    <property type="project" value="TreeGrafter"/>
</dbReference>
<dbReference type="NCBIfam" id="TIGR04183">
    <property type="entry name" value="Por_Secre_tail"/>
    <property type="match status" value="1"/>
</dbReference>
<dbReference type="PROSITE" id="PS00133">
    <property type="entry name" value="CARBOXYPEPT_ZN_2"/>
    <property type="match status" value="1"/>
</dbReference>
<dbReference type="InterPro" id="IPR050753">
    <property type="entry name" value="Peptidase_M14_domain"/>
</dbReference>
<keyword evidence="7" id="KW-0325">Glycoprotein</keyword>
<dbReference type="RefSeq" id="WP_155087941.1">
    <property type="nucleotide sequence ID" value="NZ_WJYA01000004.1"/>
</dbReference>
<evidence type="ECO:0000256" key="6">
    <source>
        <dbReference type="ARBA" id="ARBA00022833"/>
    </source>
</evidence>
<evidence type="ECO:0000313" key="14">
    <source>
        <dbReference type="Proteomes" id="UP000447545"/>
    </source>
</evidence>
<comment type="similarity">
    <text evidence="2 8">Belongs to the peptidase M14 family.</text>
</comment>
<comment type="caution">
    <text evidence="13">The sequence shown here is derived from an EMBL/GenBank/DDBJ whole genome shotgun (WGS) entry which is preliminary data.</text>
</comment>
<dbReference type="GO" id="GO:0006518">
    <property type="term" value="P:peptide metabolic process"/>
    <property type="evidence" value="ECO:0007669"/>
    <property type="project" value="TreeGrafter"/>
</dbReference>
<gene>
    <name evidence="13" type="ORF">F1003_04060</name>
</gene>
<comment type="cofactor">
    <cofactor evidence="1">
        <name>Zn(2+)</name>
        <dbReference type="ChEBI" id="CHEBI:29105"/>
    </cofactor>
</comment>
<dbReference type="Pfam" id="PF00041">
    <property type="entry name" value="fn3"/>
    <property type="match status" value="1"/>
</dbReference>
<dbReference type="PANTHER" id="PTHR11532:SF57">
    <property type="entry name" value="CARBOXYPEPTIDASE D, B"/>
    <property type="match status" value="1"/>
</dbReference>
<organism evidence="13 14">
    <name type="scientific">Winogradskyella ouciana</name>
    <dbReference type="NCBI Taxonomy" id="2608631"/>
    <lineage>
        <taxon>Bacteria</taxon>
        <taxon>Pseudomonadati</taxon>
        <taxon>Bacteroidota</taxon>
        <taxon>Flavobacteriia</taxon>
        <taxon>Flavobacteriales</taxon>
        <taxon>Flavobacteriaceae</taxon>
        <taxon>Winogradskyella</taxon>
    </lineage>
</organism>
<dbReference type="PRINTS" id="PR00765">
    <property type="entry name" value="CRBOXYPTASEA"/>
</dbReference>
<feature type="chain" id="PRO_5029901978" evidence="10">
    <location>
        <begin position="21"/>
        <end position="1289"/>
    </location>
</feature>
<dbReference type="SUPFAM" id="SSF49265">
    <property type="entry name" value="Fibronectin type III"/>
    <property type="match status" value="1"/>
</dbReference>
<protein>
    <submittedName>
        <fullName evidence="13">T9SS type A sorting domain-containing protein</fullName>
    </submittedName>
</protein>
<keyword evidence="6" id="KW-0862">Zinc</keyword>
<keyword evidence="5" id="KW-0378">Hydrolase</keyword>
<dbReference type="Gene3D" id="3.40.630.10">
    <property type="entry name" value="Zn peptidases"/>
    <property type="match status" value="1"/>
</dbReference>
<dbReference type="GO" id="GO:0005615">
    <property type="term" value="C:extracellular space"/>
    <property type="evidence" value="ECO:0007669"/>
    <property type="project" value="TreeGrafter"/>
</dbReference>
<dbReference type="PANTHER" id="PTHR11532">
    <property type="entry name" value="PROTEASE M14 CARBOXYPEPTIDASE"/>
    <property type="match status" value="1"/>
</dbReference>
<evidence type="ECO:0000256" key="3">
    <source>
        <dbReference type="ARBA" id="ARBA00022723"/>
    </source>
</evidence>
<feature type="signal peptide" evidence="10">
    <location>
        <begin position="1"/>
        <end position="20"/>
    </location>
</feature>
<dbReference type="Pfam" id="PF00246">
    <property type="entry name" value="Peptidase_M14"/>
    <property type="match status" value="1"/>
</dbReference>
<dbReference type="InterPro" id="IPR057247">
    <property type="entry name" value="CARBOXYPEPT_ZN_2"/>
</dbReference>
<evidence type="ECO:0000256" key="4">
    <source>
        <dbReference type="ARBA" id="ARBA00022729"/>
    </source>
</evidence>
<feature type="compositionally biased region" description="Polar residues" evidence="9">
    <location>
        <begin position="342"/>
        <end position="360"/>
    </location>
</feature>
<dbReference type="SUPFAM" id="SSF53187">
    <property type="entry name" value="Zn-dependent exopeptidases"/>
    <property type="match status" value="1"/>
</dbReference>
<evidence type="ECO:0000256" key="7">
    <source>
        <dbReference type="ARBA" id="ARBA00023180"/>
    </source>
</evidence>
<dbReference type="Pfam" id="PF18962">
    <property type="entry name" value="Por_Secre_tail"/>
    <property type="match status" value="1"/>
</dbReference>
<dbReference type="GO" id="GO:0008270">
    <property type="term" value="F:zinc ion binding"/>
    <property type="evidence" value="ECO:0007669"/>
    <property type="project" value="InterPro"/>
</dbReference>
<dbReference type="InterPro" id="IPR036116">
    <property type="entry name" value="FN3_sf"/>
</dbReference>
<evidence type="ECO:0000256" key="8">
    <source>
        <dbReference type="PROSITE-ProRule" id="PRU01379"/>
    </source>
</evidence>
<proteinExistence type="inferred from homology"/>
<evidence type="ECO:0000259" key="11">
    <source>
        <dbReference type="PROSITE" id="PS50853"/>
    </source>
</evidence>
<dbReference type="InterPro" id="IPR003961">
    <property type="entry name" value="FN3_dom"/>
</dbReference>
<accession>A0A7K1GE22</accession>
<dbReference type="GO" id="GO:0004181">
    <property type="term" value="F:metallocarboxypeptidase activity"/>
    <property type="evidence" value="ECO:0007669"/>
    <property type="project" value="InterPro"/>
</dbReference>
<dbReference type="CDD" id="cd00063">
    <property type="entry name" value="FN3"/>
    <property type="match status" value="1"/>
</dbReference>
<sequence length="1289" mass="140894">MKKITLTLTALFFCLLNVNAQLSEKEKAENYLSKQGELTFTFQIEDGSRLKSLTRNISLINFDETTNTVKAWANEAQFRAFEALNISYQVPKNENEVDEATIYDVRPLASRGMMSTLTFPLSSYPTYAEYAQQMQDFEDDYPALVEKISIGTTGQGDKELLFVKISDNVSVDEAEPKLMFTSSMHGDEIAGYPMMLTLIDYILTVYSDTGHADHARVKNLVENAEIWINPSANPDGTYHNSASNTSVGSARRGNGNNIDLNRNYPDNVAGPHPDGEVYQTETIAFMNFADQHNFVIAANFHGGTELVNYPFDNAYATSQYTHADTDWYEYVSVEYATHCQTDANAGNTSTPTYTNKSSYMTDDDDWDGSAGSQPWQNNYSQSPGVTHGAEWYRVYGGRQDYMNVYQQCREVTIELSDTKVLPESSLVDYWYYNRDALLDYLTQGTYGFRGLVKDASDANPIEGATITVVGHDSYGSEVSSDVDGDFYRPIKGGTYDLLISAPCYQSVTLSSQSITDGAIVDLSDILLTPITPSVPSTLNASSITTTSANLSWNSTGSTFDLRYREVGSPTWIDVNGLSTNSYNITGLTVDTDYEFEVRSLCNSNTSAYSSAYSFSTSAVTYCANLGGDVSDEYIGRVQLNTIDNVSGAQSYSDFTNISTTLISGVQYTITVTPQWTGTTYSEGYSVWIDYDRDGNFTTAERVMNIAPTQNTTVSATFTVPLSISIGNTRMRVAMQYNATPPACDTNGYNYGEVEDYTINLFSGLVFSSNVWTPSAPTGATSSTNILIEDGTYNVNSAISVNNITVNSGATINVDKSQSVTVAGNITNNGEFVLNSDSNEFSSLMLSGAATGNINYNRHVNSNAGGNDLIAPPVSGQSFVDFLSNNSNILSNTGQTQYLFGNFEKPINDYLLFANNEAVNLEAGKGYRVASTDNGTFTFSGAVSTGNVNVAIEKTGSNYDKWNLIGNPYTSYIKLEDFLSANVSELDPFSAAVYGYDADASNGSKWTIWNLAYASANPGTLIAPGQGFFVSSKDGGANISFTPSMRSIGSSDDFIAGRNPSTTVGHFVLKMTSTENTFETDIYFNDNSTLGLDMGYDAEHFGGAPSDFSIYSELAQNNEGKDMAIQSIGNDDLNNTTTIPLGINANLGQQLVISLEGSNVTQDVYLEDIVDNTITHLNSEDFSFIPNSNISGIGRFYLRFGQEVLSTNTSEFDGLQIFNDAELQQIVIKGQLNEKTKLALYDIQGREVIVKDLDINKNFNTVNTSGIMKGIYLVQLNNGTNVITKKLVIR</sequence>
<dbReference type="InterPro" id="IPR008969">
    <property type="entry name" value="CarboxyPept-like_regulatory"/>
</dbReference>
<dbReference type="InterPro" id="IPR045474">
    <property type="entry name" value="GEVED"/>
</dbReference>
<dbReference type="Proteomes" id="UP000447545">
    <property type="component" value="Unassembled WGS sequence"/>
</dbReference>
<evidence type="ECO:0000259" key="12">
    <source>
        <dbReference type="PROSITE" id="PS52035"/>
    </source>
</evidence>
<dbReference type="Pfam" id="PF13620">
    <property type="entry name" value="CarboxypepD_reg"/>
    <property type="match status" value="1"/>
</dbReference>
<dbReference type="Gene3D" id="2.60.40.10">
    <property type="entry name" value="Immunoglobulins"/>
    <property type="match status" value="1"/>
</dbReference>
<reference evidence="13 14" key="1">
    <citation type="submission" date="2019-11" db="EMBL/GenBank/DDBJ databases">
        <title>Winogradskyella ouciana sp. nov., isolated from the hadal seawater of the Mariana Trench.</title>
        <authorList>
            <person name="Liu R."/>
        </authorList>
    </citation>
    <scope>NUCLEOTIDE SEQUENCE [LARGE SCALE GENOMIC DNA]</scope>
    <source>
        <strain evidence="13 14">ZXX205</strain>
    </source>
</reference>
<dbReference type="SMART" id="SM00631">
    <property type="entry name" value="Zn_pept"/>
    <property type="match status" value="1"/>
</dbReference>
<feature type="compositionally biased region" description="Polar residues" evidence="9">
    <location>
        <begin position="370"/>
        <end position="380"/>
    </location>
</feature>
<evidence type="ECO:0000256" key="2">
    <source>
        <dbReference type="ARBA" id="ARBA00005988"/>
    </source>
</evidence>
<evidence type="ECO:0000256" key="9">
    <source>
        <dbReference type="SAM" id="MobiDB-lite"/>
    </source>
</evidence>
<dbReference type="InterPro" id="IPR000834">
    <property type="entry name" value="Peptidase_M14"/>
</dbReference>
<dbReference type="InterPro" id="IPR013783">
    <property type="entry name" value="Ig-like_fold"/>
</dbReference>
<evidence type="ECO:0000313" key="13">
    <source>
        <dbReference type="EMBL" id="MTE26099.1"/>
    </source>
</evidence>
<dbReference type="PROSITE" id="PS50853">
    <property type="entry name" value="FN3"/>
    <property type="match status" value="1"/>
</dbReference>
<dbReference type="SUPFAM" id="SSF49464">
    <property type="entry name" value="Carboxypeptidase regulatory domain-like"/>
    <property type="match status" value="1"/>
</dbReference>
<dbReference type="PROSITE" id="PS52035">
    <property type="entry name" value="PEPTIDASE_M14"/>
    <property type="match status" value="1"/>
</dbReference>
<evidence type="ECO:0000256" key="10">
    <source>
        <dbReference type="SAM" id="SignalP"/>
    </source>
</evidence>
<dbReference type="InterPro" id="IPR026444">
    <property type="entry name" value="Secre_tail"/>
</dbReference>
<feature type="active site" description="Proton donor/acceptor" evidence="8">
    <location>
        <position position="414"/>
    </location>
</feature>